<dbReference type="PANTHER" id="PTHR47990">
    <property type="entry name" value="2-OXOGLUTARATE (2OG) AND FE(II)-DEPENDENT OXYGENASE SUPERFAMILY PROTEIN-RELATED"/>
    <property type="match status" value="1"/>
</dbReference>
<dbReference type="InterPro" id="IPR044861">
    <property type="entry name" value="IPNS-like_FE2OG_OXY"/>
</dbReference>
<dbReference type="Pfam" id="PF03171">
    <property type="entry name" value="2OG-FeII_Oxy"/>
    <property type="match status" value="1"/>
</dbReference>
<dbReference type="PROSITE" id="PS51471">
    <property type="entry name" value="FE2OG_OXY"/>
    <property type="match status" value="1"/>
</dbReference>
<organism evidence="2 3">
    <name type="scientific">Dipteronia dyeriana</name>
    <dbReference type="NCBI Taxonomy" id="168575"/>
    <lineage>
        <taxon>Eukaryota</taxon>
        <taxon>Viridiplantae</taxon>
        <taxon>Streptophyta</taxon>
        <taxon>Embryophyta</taxon>
        <taxon>Tracheophyta</taxon>
        <taxon>Spermatophyta</taxon>
        <taxon>Magnoliopsida</taxon>
        <taxon>eudicotyledons</taxon>
        <taxon>Gunneridae</taxon>
        <taxon>Pentapetalae</taxon>
        <taxon>rosids</taxon>
        <taxon>malvids</taxon>
        <taxon>Sapindales</taxon>
        <taxon>Sapindaceae</taxon>
        <taxon>Hippocastanoideae</taxon>
        <taxon>Acereae</taxon>
        <taxon>Dipteronia</taxon>
    </lineage>
</organism>
<dbReference type="SUPFAM" id="SSF51197">
    <property type="entry name" value="Clavaminate synthase-like"/>
    <property type="match status" value="1"/>
</dbReference>
<name>A0AAD9XF03_9ROSI</name>
<dbReference type="AlphaFoldDB" id="A0AAD9XF03"/>
<dbReference type="Gene3D" id="2.60.120.330">
    <property type="entry name" value="B-lactam Antibiotic, Isopenicillin N Synthase, Chain"/>
    <property type="match status" value="1"/>
</dbReference>
<sequence>MSCQKYADALGLDTNHLKNMGCAEGLYFLGHYYPPCPEPELTMGTSSHTDSSFLTVLLQDHIGGFQVLHQNHWVHVTPIHGALVVNLGDLLQLISNDKFKSITHRAVARTVGPRISVACFLRPDFQSENSPKLFGPIKELLSEENLRIYKETTMKEFLYQKYSLGLGGISAPEHFKMRSY</sequence>
<feature type="domain" description="Fe2OG dioxygenase" evidence="1">
    <location>
        <begin position="22"/>
        <end position="123"/>
    </location>
</feature>
<evidence type="ECO:0000259" key="1">
    <source>
        <dbReference type="PROSITE" id="PS51471"/>
    </source>
</evidence>
<dbReference type="InterPro" id="IPR005123">
    <property type="entry name" value="Oxoglu/Fe-dep_dioxygenase_dom"/>
</dbReference>
<comment type="caution">
    <text evidence="2">The sequence shown here is derived from an EMBL/GenBank/DDBJ whole genome shotgun (WGS) entry which is preliminary data.</text>
</comment>
<gene>
    <name evidence="2" type="ORF">Ddye_011167</name>
</gene>
<dbReference type="EMBL" id="JANJYI010000003">
    <property type="protein sequence ID" value="KAK2658115.1"/>
    <property type="molecule type" value="Genomic_DNA"/>
</dbReference>
<dbReference type="FunFam" id="2.60.120.330:FF:000080">
    <property type="entry name" value="Uncharacterized protein"/>
    <property type="match status" value="1"/>
</dbReference>
<dbReference type="Proteomes" id="UP001280121">
    <property type="component" value="Unassembled WGS sequence"/>
</dbReference>
<evidence type="ECO:0000313" key="2">
    <source>
        <dbReference type="EMBL" id="KAK2658115.1"/>
    </source>
</evidence>
<reference evidence="2" key="1">
    <citation type="journal article" date="2023" name="Plant J.">
        <title>Genome sequences and population genomics provide insights into the demographic history, inbreeding, and mutation load of two 'living fossil' tree species of Dipteronia.</title>
        <authorList>
            <person name="Feng Y."/>
            <person name="Comes H.P."/>
            <person name="Chen J."/>
            <person name="Zhu S."/>
            <person name="Lu R."/>
            <person name="Zhang X."/>
            <person name="Li P."/>
            <person name="Qiu J."/>
            <person name="Olsen K.M."/>
            <person name="Qiu Y."/>
        </authorList>
    </citation>
    <scope>NUCLEOTIDE SEQUENCE</scope>
    <source>
        <strain evidence="2">KIB01</strain>
    </source>
</reference>
<dbReference type="InterPro" id="IPR027443">
    <property type="entry name" value="IPNS-like_sf"/>
</dbReference>
<keyword evidence="3" id="KW-1185">Reference proteome</keyword>
<accession>A0AAD9XF03</accession>
<dbReference type="InterPro" id="IPR050231">
    <property type="entry name" value="Iron_ascorbate_oxido_reductase"/>
</dbReference>
<protein>
    <recommendedName>
        <fullName evidence="1">Fe2OG dioxygenase domain-containing protein</fullName>
    </recommendedName>
</protein>
<evidence type="ECO:0000313" key="3">
    <source>
        <dbReference type="Proteomes" id="UP001280121"/>
    </source>
</evidence>
<proteinExistence type="predicted"/>